<gene>
    <name evidence="2" type="ORF">RM641_24600</name>
</gene>
<keyword evidence="3" id="KW-1185">Reference proteome</keyword>
<accession>A0ABU2PFW1</accession>
<evidence type="ECO:0000313" key="2">
    <source>
        <dbReference type="EMBL" id="MDT0390618.1"/>
    </source>
</evidence>
<dbReference type="SUPFAM" id="SSF46955">
    <property type="entry name" value="Putative DNA-binding domain"/>
    <property type="match status" value="1"/>
</dbReference>
<feature type="domain" description="Helix-turn-helix" evidence="1">
    <location>
        <begin position="10"/>
        <end position="58"/>
    </location>
</feature>
<dbReference type="Pfam" id="PF12728">
    <property type="entry name" value="HTH_17"/>
    <property type="match status" value="1"/>
</dbReference>
<sequence>MTVRTLPERYLTPADVAELLGVPVETLYQWRRKRTGPPAFRVGRHLRYDPVRLRQWVDGLTEVAA</sequence>
<dbReference type="EMBL" id="JAVREU010000012">
    <property type="protein sequence ID" value="MDT0390618.1"/>
    <property type="molecule type" value="Genomic_DNA"/>
</dbReference>
<dbReference type="InterPro" id="IPR036388">
    <property type="entry name" value="WH-like_DNA-bd_sf"/>
</dbReference>
<dbReference type="RefSeq" id="WP_093474319.1">
    <property type="nucleotide sequence ID" value="NZ_JAVREU010000012.1"/>
</dbReference>
<proteinExistence type="predicted"/>
<dbReference type="Proteomes" id="UP001183586">
    <property type="component" value="Unassembled WGS sequence"/>
</dbReference>
<dbReference type="InterPro" id="IPR009061">
    <property type="entry name" value="DNA-bd_dom_put_sf"/>
</dbReference>
<dbReference type="InterPro" id="IPR041657">
    <property type="entry name" value="HTH_17"/>
</dbReference>
<dbReference type="Gene3D" id="1.10.10.10">
    <property type="entry name" value="Winged helix-like DNA-binding domain superfamily/Winged helix DNA-binding domain"/>
    <property type="match status" value="1"/>
</dbReference>
<evidence type="ECO:0000259" key="1">
    <source>
        <dbReference type="Pfam" id="PF12728"/>
    </source>
</evidence>
<evidence type="ECO:0000313" key="3">
    <source>
        <dbReference type="Proteomes" id="UP001183586"/>
    </source>
</evidence>
<name>A0ABU2PFW1_9ACTN</name>
<organism evidence="2 3">
    <name type="scientific">Streptomyces dubilierae</name>
    <dbReference type="NCBI Taxonomy" id="3075533"/>
    <lineage>
        <taxon>Bacteria</taxon>
        <taxon>Bacillati</taxon>
        <taxon>Actinomycetota</taxon>
        <taxon>Actinomycetes</taxon>
        <taxon>Kitasatosporales</taxon>
        <taxon>Streptomycetaceae</taxon>
        <taxon>Streptomyces</taxon>
    </lineage>
</organism>
<protein>
    <submittedName>
        <fullName evidence="2">Helix-turn-helix domain-containing protein</fullName>
    </submittedName>
</protein>
<reference evidence="3" key="1">
    <citation type="submission" date="2023-07" db="EMBL/GenBank/DDBJ databases">
        <title>30 novel species of actinomycetes from the DSMZ collection.</title>
        <authorList>
            <person name="Nouioui I."/>
        </authorList>
    </citation>
    <scope>NUCLEOTIDE SEQUENCE [LARGE SCALE GENOMIC DNA]</scope>
    <source>
        <strain evidence="3">DSM 41921</strain>
    </source>
</reference>
<comment type="caution">
    <text evidence="2">The sequence shown here is derived from an EMBL/GenBank/DDBJ whole genome shotgun (WGS) entry which is preliminary data.</text>
</comment>